<sequence>MSTSKEIRILLLEDSISDALLIEMALADVVEFEHRLVRSERLSDGLARTQSMRFDVVLLDLGLPDAQGLDTVRTFIRLSPDVPVLVLTGLDDASIGLLAIQEGAQDYLLKKDIHASELGRAIRYAIERHCIAAALRASEERFQLAVTGATAGLWDWNLQTGAMYLSSCFKEIMGYEDSELPNEARVLRDAIHPDDADRVFTSLKAHLEHKGAYDVEYRVRTKSPDFRWVQSRGQALWDDSDQPYRMVGWIIDITDRKRASEALRESREELQRLSANIQHVREEEKNRIARELHDDLGQQLVTLKVEAAKIEDHLMSAETTAPVATLRKVYSLIDQVIGSVRRIAAGLRPTMLDDLGLTPAVDWLIDEFSASHDVQVVRRIDVDNIDFNHEAGTAVFRIVQEALTNVARHSGATSVTLEIVCEETNCIVRVVDNGSGCPSDARPNANAFGLLGMRERAARLGGAIRIQTAPNQGFALTVTLPLAAVETREGE</sequence>
<dbReference type="Pfam" id="PF08447">
    <property type="entry name" value="PAS_3"/>
    <property type="match status" value="1"/>
</dbReference>
<dbReference type="InterPro" id="IPR050482">
    <property type="entry name" value="Sensor_HK_TwoCompSys"/>
</dbReference>
<evidence type="ECO:0000256" key="2">
    <source>
        <dbReference type="ARBA" id="ARBA00022777"/>
    </source>
</evidence>
<dbReference type="InterPro" id="IPR003594">
    <property type="entry name" value="HATPase_dom"/>
</dbReference>
<proteinExistence type="predicted"/>
<dbReference type="GO" id="GO:0046983">
    <property type="term" value="F:protein dimerization activity"/>
    <property type="evidence" value="ECO:0007669"/>
    <property type="project" value="InterPro"/>
</dbReference>
<dbReference type="SMART" id="SM00448">
    <property type="entry name" value="REC"/>
    <property type="match status" value="1"/>
</dbReference>
<evidence type="ECO:0000256" key="4">
    <source>
        <dbReference type="PROSITE-ProRule" id="PRU00169"/>
    </source>
</evidence>
<reference evidence="10 11" key="1">
    <citation type="submission" date="2019-11" db="EMBL/GenBank/DDBJ databases">
        <title>Metabolism of dissolved organic matter in forest soils.</title>
        <authorList>
            <person name="Cyle K.T."/>
            <person name="Wilhelm R.C."/>
            <person name="Martinez C.E."/>
        </authorList>
    </citation>
    <scope>NUCLEOTIDE SEQUENCE [LARGE SCALE GENOMIC DNA]</scope>
    <source>
        <strain evidence="10 11">5N</strain>
    </source>
</reference>
<dbReference type="InterPro" id="IPR013655">
    <property type="entry name" value="PAS_fold_3"/>
</dbReference>
<feature type="domain" description="PAC" evidence="9">
    <location>
        <begin position="213"/>
        <end position="265"/>
    </location>
</feature>
<dbReference type="Gene3D" id="3.30.565.10">
    <property type="entry name" value="Histidine kinase-like ATPase, C-terminal domain"/>
    <property type="match status" value="1"/>
</dbReference>
<dbReference type="Pfam" id="PF02518">
    <property type="entry name" value="HATPase_c"/>
    <property type="match status" value="1"/>
</dbReference>
<organism evidence="10 11">
    <name type="scientific">Paraburkholderia elongata</name>
    <dbReference type="NCBI Taxonomy" id="2675747"/>
    <lineage>
        <taxon>Bacteria</taxon>
        <taxon>Pseudomonadati</taxon>
        <taxon>Pseudomonadota</taxon>
        <taxon>Betaproteobacteria</taxon>
        <taxon>Burkholderiales</taxon>
        <taxon>Burkholderiaceae</taxon>
        <taxon>Paraburkholderia</taxon>
    </lineage>
</organism>
<keyword evidence="4" id="KW-0597">Phosphoprotein</keyword>
<name>A0A972NPM7_9BURK</name>
<dbReference type="GO" id="GO:0016020">
    <property type="term" value="C:membrane"/>
    <property type="evidence" value="ECO:0007669"/>
    <property type="project" value="InterPro"/>
</dbReference>
<evidence type="ECO:0000256" key="5">
    <source>
        <dbReference type="SAM" id="Coils"/>
    </source>
</evidence>
<dbReference type="SMART" id="SM00086">
    <property type="entry name" value="PAC"/>
    <property type="match status" value="1"/>
</dbReference>
<evidence type="ECO:0000259" key="8">
    <source>
        <dbReference type="PROSITE" id="PS50112"/>
    </source>
</evidence>
<keyword evidence="11" id="KW-1185">Reference proteome</keyword>
<dbReference type="InterPro" id="IPR001610">
    <property type="entry name" value="PAC"/>
</dbReference>
<feature type="domain" description="PAS" evidence="8">
    <location>
        <begin position="138"/>
        <end position="210"/>
    </location>
</feature>
<keyword evidence="2" id="KW-0418">Kinase</keyword>
<dbReference type="SUPFAM" id="SSF55785">
    <property type="entry name" value="PYP-like sensor domain (PAS domain)"/>
    <property type="match status" value="1"/>
</dbReference>
<dbReference type="CDD" id="cd16917">
    <property type="entry name" value="HATPase_UhpB-NarQ-NarX-like"/>
    <property type="match status" value="1"/>
</dbReference>
<dbReference type="InterPro" id="IPR011006">
    <property type="entry name" value="CheY-like_superfamily"/>
</dbReference>
<dbReference type="SUPFAM" id="SSF52172">
    <property type="entry name" value="CheY-like"/>
    <property type="match status" value="1"/>
</dbReference>
<dbReference type="NCBIfam" id="TIGR00229">
    <property type="entry name" value="sensory_box"/>
    <property type="match status" value="1"/>
</dbReference>
<dbReference type="EMBL" id="WOEZ01000086">
    <property type="protein sequence ID" value="NPT56104.1"/>
    <property type="molecule type" value="Genomic_DNA"/>
</dbReference>
<dbReference type="PROSITE" id="PS50109">
    <property type="entry name" value="HIS_KIN"/>
    <property type="match status" value="1"/>
</dbReference>
<evidence type="ECO:0000259" key="6">
    <source>
        <dbReference type="PROSITE" id="PS50109"/>
    </source>
</evidence>
<evidence type="ECO:0000259" key="9">
    <source>
        <dbReference type="PROSITE" id="PS50113"/>
    </source>
</evidence>
<dbReference type="InterPro" id="IPR000014">
    <property type="entry name" value="PAS"/>
</dbReference>
<feature type="domain" description="Histidine kinase" evidence="6">
    <location>
        <begin position="287"/>
        <end position="484"/>
    </location>
</feature>
<gene>
    <name evidence="10" type="ORF">GNZ13_16265</name>
</gene>
<dbReference type="InterPro" id="IPR005467">
    <property type="entry name" value="His_kinase_dom"/>
</dbReference>
<protein>
    <submittedName>
        <fullName evidence="10">PAS domain-containing protein</fullName>
    </submittedName>
</protein>
<evidence type="ECO:0000256" key="1">
    <source>
        <dbReference type="ARBA" id="ARBA00022679"/>
    </source>
</evidence>
<dbReference type="Gene3D" id="3.40.50.2300">
    <property type="match status" value="1"/>
</dbReference>
<evidence type="ECO:0000313" key="10">
    <source>
        <dbReference type="EMBL" id="NPT56104.1"/>
    </source>
</evidence>
<feature type="coiled-coil region" evidence="5">
    <location>
        <begin position="256"/>
        <end position="287"/>
    </location>
</feature>
<dbReference type="SMART" id="SM00387">
    <property type="entry name" value="HATPase_c"/>
    <property type="match status" value="1"/>
</dbReference>
<evidence type="ECO:0000313" key="11">
    <source>
        <dbReference type="Proteomes" id="UP000655523"/>
    </source>
</evidence>
<dbReference type="InterPro" id="IPR000700">
    <property type="entry name" value="PAS-assoc_C"/>
</dbReference>
<feature type="domain" description="Response regulatory" evidence="7">
    <location>
        <begin position="8"/>
        <end position="125"/>
    </location>
</feature>
<feature type="modified residue" description="4-aspartylphosphate" evidence="4">
    <location>
        <position position="60"/>
    </location>
</feature>
<dbReference type="CDD" id="cd00130">
    <property type="entry name" value="PAS"/>
    <property type="match status" value="1"/>
</dbReference>
<dbReference type="InterPro" id="IPR001789">
    <property type="entry name" value="Sig_transdc_resp-reg_receiver"/>
</dbReference>
<evidence type="ECO:0000256" key="3">
    <source>
        <dbReference type="ARBA" id="ARBA00023012"/>
    </source>
</evidence>
<dbReference type="PROSITE" id="PS50110">
    <property type="entry name" value="RESPONSE_REGULATORY"/>
    <property type="match status" value="1"/>
</dbReference>
<dbReference type="Gene3D" id="3.30.450.20">
    <property type="entry name" value="PAS domain"/>
    <property type="match status" value="1"/>
</dbReference>
<dbReference type="InterPro" id="IPR035965">
    <property type="entry name" value="PAS-like_dom_sf"/>
</dbReference>
<dbReference type="Pfam" id="PF00072">
    <property type="entry name" value="Response_reg"/>
    <property type="match status" value="1"/>
</dbReference>
<dbReference type="InterPro" id="IPR011712">
    <property type="entry name" value="Sig_transdc_His_kin_sub3_dim/P"/>
</dbReference>
<keyword evidence="1" id="KW-0808">Transferase</keyword>
<keyword evidence="5" id="KW-0175">Coiled coil</keyword>
<dbReference type="Gene3D" id="6.10.250.490">
    <property type="match status" value="1"/>
</dbReference>
<dbReference type="SUPFAM" id="SSF55874">
    <property type="entry name" value="ATPase domain of HSP90 chaperone/DNA topoisomerase II/histidine kinase"/>
    <property type="match status" value="1"/>
</dbReference>
<dbReference type="Gene3D" id="1.20.5.1930">
    <property type="match status" value="1"/>
</dbReference>
<dbReference type="SMART" id="SM00091">
    <property type="entry name" value="PAS"/>
    <property type="match status" value="1"/>
</dbReference>
<dbReference type="AlphaFoldDB" id="A0A972NPM7"/>
<accession>A0A972NPM7</accession>
<dbReference type="RefSeq" id="WP_172166156.1">
    <property type="nucleotide sequence ID" value="NZ_WOEZ01000086.1"/>
</dbReference>
<dbReference type="GO" id="GO:0000155">
    <property type="term" value="F:phosphorelay sensor kinase activity"/>
    <property type="evidence" value="ECO:0007669"/>
    <property type="project" value="InterPro"/>
</dbReference>
<keyword evidence="3" id="KW-0902">Two-component regulatory system</keyword>
<dbReference type="Proteomes" id="UP000655523">
    <property type="component" value="Unassembled WGS sequence"/>
</dbReference>
<dbReference type="CDD" id="cd00156">
    <property type="entry name" value="REC"/>
    <property type="match status" value="1"/>
</dbReference>
<dbReference type="PANTHER" id="PTHR24421">
    <property type="entry name" value="NITRATE/NITRITE SENSOR PROTEIN NARX-RELATED"/>
    <property type="match status" value="1"/>
</dbReference>
<comment type="caution">
    <text evidence="10">The sequence shown here is derived from an EMBL/GenBank/DDBJ whole genome shotgun (WGS) entry which is preliminary data.</text>
</comment>
<dbReference type="PROSITE" id="PS50112">
    <property type="entry name" value="PAS"/>
    <property type="match status" value="1"/>
</dbReference>
<dbReference type="InterPro" id="IPR036890">
    <property type="entry name" value="HATPase_C_sf"/>
</dbReference>
<evidence type="ECO:0000259" key="7">
    <source>
        <dbReference type="PROSITE" id="PS50110"/>
    </source>
</evidence>
<dbReference type="PROSITE" id="PS50113">
    <property type="entry name" value="PAC"/>
    <property type="match status" value="1"/>
</dbReference>
<dbReference type="Pfam" id="PF07730">
    <property type="entry name" value="HisKA_3"/>
    <property type="match status" value="1"/>
</dbReference>
<dbReference type="PANTHER" id="PTHR24421:SF59">
    <property type="entry name" value="OXYGEN SENSOR HISTIDINE KINASE NREB"/>
    <property type="match status" value="1"/>
</dbReference>